<dbReference type="Pfam" id="PF00440">
    <property type="entry name" value="TetR_N"/>
    <property type="match status" value="1"/>
</dbReference>
<evidence type="ECO:0000256" key="4">
    <source>
        <dbReference type="ARBA" id="ARBA00023163"/>
    </source>
</evidence>
<dbReference type="GO" id="GO:0046677">
    <property type="term" value="P:response to antibiotic"/>
    <property type="evidence" value="ECO:0007669"/>
    <property type="project" value="InterPro"/>
</dbReference>
<comment type="caution">
    <text evidence="7">The sequence shown here is derived from an EMBL/GenBank/DDBJ whole genome shotgun (WGS) entry which is preliminary data.</text>
</comment>
<evidence type="ECO:0000256" key="1">
    <source>
        <dbReference type="ARBA" id="ARBA00022491"/>
    </source>
</evidence>
<dbReference type="RefSeq" id="WP_058614874.1">
    <property type="nucleotide sequence ID" value="NZ_JBFBMN010000002.1"/>
</dbReference>
<dbReference type="PANTHER" id="PTHR30055">
    <property type="entry name" value="HTH-TYPE TRANSCRIPTIONAL REGULATOR RUTR"/>
    <property type="match status" value="1"/>
</dbReference>
<dbReference type="PROSITE" id="PS50977">
    <property type="entry name" value="HTH_TETR_2"/>
    <property type="match status" value="1"/>
</dbReference>
<dbReference type="Pfam" id="PF02909">
    <property type="entry name" value="TetR_C_1"/>
    <property type="match status" value="1"/>
</dbReference>
<dbReference type="PRINTS" id="PR00455">
    <property type="entry name" value="HTHTETR"/>
</dbReference>
<feature type="DNA-binding region" description="H-T-H motif" evidence="5">
    <location>
        <begin position="28"/>
        <end position="47"/>
    </location>
</feature>
<organism evidence="7 8">
    <name type="scientific">Microbacterium testaceum</name>
    <name type="common">Aureobacterium testaceum</name>
    <name type="synonym">Brevibacterium testaceum</name>
    <dbReference type="NCBI Taxonomy" id="2033"/>
    <lineage>
        <taxon>Bacteria</taxon>
        <taxon>Bacillati</taxon>
        <taxon>Actinomycetota</taxon>
        <taxon>Actinomycetes</taxon>
        <taxon>Micrococcales</taxon>
        <taxon>Microbacteriaceae</taxon>
        <taxon>Microbacterium</taxon>
    </lineage>
</organism>
<dbReference type="PATRIC" id="fig|2033.7.peg.3807"/>
<keyword evidence="3 5" id="KW-0238">DNA-binding</keyword>
<dbReference type="AlphaFoldDB" id="A0A147F4M1"/>
<evidence type="ECO:0000259" key="6">
    <source>
        <dbReference type="PROSITE" id="PS50977"/>
    </source>
</evidence>
<dbReference type="Proteomes" id="UP000072189">
    <property type="component" value="Unassembled WGS sequence"/>
</dbReference>
<dbReference type="InterPro" id="IPR036271">
    <property type="entry name" value="Tet_transcr_reg_TetR-rel_C_sf"/>
</dbReference>
<dbReference type="InterPro" id="IPR001647">
    <property type="entry name" value="HTH_TetR"/>
</dbReference>
<evidence type="ECO:0000256" key="2">
    <source>
        <dbReference type="ARBA" id="ARBA00023015"/>
    </source>
</evidence>
<dbReference type="Gene3D" id="1.10.10.60">
    <property type="entry name" value="Homeodomain-like"/>
    <property type="match status" value="1"/>
</dbReference>
<evidence type="ECO:0000256" key="5">
    <source>
        <dbReference type="PROSITE-ProRule" id="PRU00335"/>
    </source>
</evidence>
<dbReference type="PANTHER" id="PTHR30055:SF151">
    <property type="entry name" value="TRANSCRIPTIONAL REGULATORY PROTEIN"/>
    <property type="match status" value="1"/>
</dbReference>
<dbReference type="InterPro" id="IPR050109">
    <property type="entry name" value="HTH-type_TetR-like_transc_reg"/>
</dbReference>
<protein>
    <submittedName>
        <fullName evidence="7">TetR family transcriptional regulator</fullName>
    </submittedName>
</protein>
<dbReference type="Gene3D" id="1.10.357.10">
    <property type="entry name" value="Tetracycline Repressor, domain 2"/>
    <property type="match status" value="1"/>
</dbReference>
<dbReference type="PRINTS" id="PR00400">
    <property type="entry name" value="TETREPRESSOR"/>
</dbReference>
<name>A0A147F4M1_MICTE</name>
<keyword evidence="1" id="KW-0678">Repressor</keyword>
<keyword evidence="2" id="KW-0805">Transcription regulation</keyword>
<dbReference type="SUPFAM" id="SSF46689">
    <property type="entry name" value="Homeodomain-like"/>
    <property type="match status" value="1"/>
</dbReference>
<dbReference type="InterPro" id="IPR009057">
    <property type="entry name" value="Homeodomain-like_sf"/>
</dbReference>
<sequence length="187" mass="20001">MAPRGHSADDVARAALRILDDHGLPDLTMRRLATALEVQPSALYWHFPNKQTLLAELSDRIVGRMASGTPDDLRVEAHALRDALLTYRDGAEVVSSTLALGLGSTLAHDRLTAAVAAAGFDADTARRGATTVLHYVLGFVWHEQQRLQYDSLGAREGTSGLESDDFAFGLDLIADGLRARAGAGPLS</sequence>
<gene>
    <name evidence="7" type="ORF">RSA3_14810</name>
</gene>
<accession>A0A147F4M1</accession>
<dbReference type="InterPro" id="IPR003012">
    <property type="entry name" value="Tet_transcr_reg_TetR"/>
</dbReference>
<dbReference type="SUPFAM" id="SSF48498">
    <property type="entry name" value="Tetracyclin repressor-like, C-terminal domain"/>
    <property type="match status" value="1"/>
</dbReference>
<evidence type="ECO:0000256" key="3">
    <source>
        <dbReference type="ARBA" id="ARBA00023125"/>
    </source>
</evidence>
<proteinExistence type="predicted"/>
<dbReference type="EMBL" id="LDRV01000098">
    <property type="protein sequence ID" value="KTS08811.1"/>
    <property type="molecule type" value="Genomic_DNA"/>
</dbReference>
<reference evidence="7 8" key="1">
    <citation type="journal article" date="2016" name="Front. Microbiol.">
        <title>Genomic Resource of Rice Seed Associated Bacteria.</title>
        <authorList>
            <person name="Midha S."/>
            <person name="Bansal K."/>
            <person name="Sharma S."/>
            <person name="Kumar N."/>
            <person name="Patil P.P."/>
            <person name="Chaudhry V."/>
            <person name="Patil P.B."/>
        </authorList>
    </citation>
    <scope>NUCLEOTIDE SEQUENCE [LARGE SCALE GENOMIC DNA]</scope>
    <source>
        <strain evidence="7 8">RSA3</strain>
    </source>
</reference>
<feature type="domain" description="HTH tetR-type" evidence="6">
    <location>
        <begin position="5"/>
        <end position="65"/>
    </location>
</feature>
<dbReference type="GO" id="GO:0045892">
    <property type="term" value="P:negative regulation of DNA-templated transcription"/>
    <property type="evidence" value="ECO:0007669"/>
    <property type="project" value="InterPro"/>
</dbReference>
<evidence type="ECO:0000313" key="8">
    <source>
        <dbReference type="Proteomes" id="UP000072189"/>
    </source>
</evidence>
<keyword evidence="4" id="KW-0804">Transcription</keyword>
<dbReference type="GO" id="GO:0000976">
    <property type="term" value="F:transcription cis-regulatory region binding"/>
    <property type="evidence" value="ECO:0007669"/>
    <property type="project" value="TreeGrafter"/>
</dbReference>
<evidence type="ECO:0000313" key="7">
    <source>
        <dbReference type="EMBL" id="KTS08811.1"/>
    </source>
</evidence>
<dbReference type="GO" id="GO:0003700">
    <property type="term" value="F:DNA-binding transcription factor activity"/>
    <property type="evidence" value="ECO:0007669"/>
    <property type="project" value="TreeGrafter"/>
</dbReference>
<dbReference type="InterPro" id="IPR004111">
    <property type="entry name" value="Repressor_TetR_C"/>
</dbReference>